<protein>
    <submittedName>
        <fullName evidence="2">Putative ovule protein</fullName>
    </submittedName>
</protein>
<feature type="region of interest" description="Disordered" evidence="1">
    <location>
        <begin position="43"/>
        <end position="63"/>
    </location>
</feature>
<accession>A0A0V0GFA4</accession>
<evidence type="ECO:0000256" key="1">
    <source>
        <dbReference type="SAM" id="MobiDB-lite"/>
    </source>
</evidence>
<name>A0A0V0GFA4_SOLCH</name>
<dbReference type="EMBL" id="GEDG01040799">
    <property type="protein sequence ID" value="JAP06602.1"/>
    <property type="molecule type" value="Transcribed_RNA"/>
</dbReference>
<organism evidence="2">
    <name type="scientific">Solanum chacoense</name>
    <name type="common">Chaco potato</name>
    <dbReference type="NCBI Taxonomy" id="4108"/>
    <lineage>
        <taxon>Eukaryota</taxon>
        <taxon>Viridiplantae</taxon>
        <taxon>Streptophyta</taxon>
        <taxon>Embryophyta</taxon>
        <taxon>Tracheophyta</taxon>
        <taxon>Spermatophyta</taxon>
        <taxon>Magnoliopsida</taxon>
        <taxon>eudicotyledons</taxon>
        <taxon>Gunneridae</taxon>
        <taxon>Pentapetalae</taxon>
        <taxon>asterids</taxon>
        <taxon>lamiids</taxon>
        <taxon>Solanales</taxon>
        <taxon>Solanaceae</taxon>
        <taxon>Solanoideae</taxon>
        <taxon>Solaneae</taxon>
        <taxon>Solanum</taxon>
    </lineage>
</organism>
<proteinExistence type="predicted"/>
<sequence length="63" mass="7120">MLLKAPTSNKPPAHTTIASPFLHFIHTSKPHLHSLHFLKQAPNELTKKTTRSPLLPPKARCYQ</sequence>
<evidence type="ECO:0000313" key="2">
    <source>
        <dbReference type="EMBL" id="JAP06602.1"/>
    </source>
</evidence>
<reference evidence="2" key="1">
    <citation type="submission" date="2015-12" db="EMBL/GenBank/DDBJ databases">
        <title>Gene expression during late stages of embryo sac development: a critical building block for successful pollen-pistil interactions.</title>
        <authorList>
            <person name="Liu Y."/>
            <person name="Joly V."/>
            <person name="Sabar M."/>
            <person name="Matton D.P."/>
        </authorList>
    </citation>
    <scope>NUCLEOTIDE SEQUENCE</scope>
</reference>
<dbReference type="AlphaFoldDB" id="A0A0V0GFA4"/>